<feature type="transmembrane region" description="Helical" evidence="1">
    <location>
        <begin position="6"/>
        <end position="23"/>
    </location>
</feature>
<keyword evidence="3" id="KW-1185">Reference proteome</keyword>
<name>A0A6C2CAT2_9LACO</name>
<dbReference type="AlphaFoldDB" id="A0A6C2CAT2"/>
<reference evidence="2 3" key="1">
    <citation type="submission" date="2019-01" db="EMBL/GenBank/DDBJ databases">
        <title>Weissella sp. nov., a novel lactic acid bacterium isolated from animal feces.</title>
        <authorList>
            <person name="Wang L.-T."/>
        </authorList>
    </citation>
    <scope>NUCLEOTIDE SEQUENCE [LARGE SCALE GENOMIC DNA]</scope>
    <source>
        <strain evidence="2 3">8H-2</strain>
    </source>
</reference>
<organism evidence="2 3">
    <name type="scientific">Weissella muntiaci</name>
    <dbReference type="NCBI Taxonomy" id="2508881"/>
    <lineage>
        <taxon>Bacteria</taxon>
        <taxon>Bacillati</taxon>
        <taxon>Bacillota</taxon>
        <taxon>Bacilli</taxon>
        <taxon>Lactobacillales</taxon>
        <taxon>Lactobacillaceae</taxon>
        <taxon>Weissella</taxon>
    </lineage>
</organism>
<evidence type="ECO:0000256" key="1">
    <source>
        <dbReference type="SAM" id="Phobius"/>
    </source>
</evidence>
<protein>
    <submittedName>
        <fullName evidence="2">Uncharacterized protein</fullName>
    </submittedName>
</protein>
<comment type="caution">
    <text evidence="2">The sequence shown here is derived from an EMBL/GenBank/DDBJ whole genome shotgun (WGS) entry which is preliminary data.</text>
</comment>
<dbReference type="Proteomes" id="UP000371977">
    <property type="component" value="Unassembled WGS sequence"/>
</dbReference>
<evidence type="ECO:0000313" key="2">
    <source>
        <dbReference type="EMBL" id="TYC50549.1"/>
    </source>
</evidence>
<gene>
    <name evidence="2" type="ORF">ESZ50_02450</name>
</gene>
<dbReference type="EMBL" id="SDGZ01000008">
    <property type="protein sequence ID" value="TYC50549.1"/>
    <property type="molecule type" value="Genomic_DNA"/>
</dbReference>
<keyword evidence="1" id="KW-0472">Membrane</keyword>
<keyword evidence="1" id="KW-1133">Transmembrane helix</keyword>
<sequence>MNNKTWTNIITGLLLILSLIFCLDEFRIKNELTNETKEYQMLKNSNKDSSKKLNLLMEVPDTTDRKPVELINLVAKEAYSWHNQREYLENKQKIQKILNSSDDLNELMPSDEDTAGQSMINNLNLRSKVTNVFIYKLPESNDSKNKKEYGVVISYLATTPTSVNALSKSTLTKSTEYKFEINSKEKMVESVERVQGFREVLNKGKVN</sequence>
<keyword evidence="1" id="KW-0812">Transmembrane</keyword>
<dbReference type="RefSeq" id="WP_148622021.1">
    <property type="nucleotide sequence ID" value="NZ_SDGZ01000008.1"/>
</dbReference>
<proteinExistence type="predicted"/>
<accession>A0A6C2CAT2</accession>
<evidence type="ECO:0000313" key="3">
    <source>
        <dbReference type="Proteomes" id="UP000371977"/>
    </source>
</evidence>